<feature type="region of interest" description="Disordered" evidence="1">
    <location>
        <begin position="234"/>
        <end position="305"/>
    </location>
</feature>
<feature type="region of interest" description="Disordered" evidence="1">
    <location>
        <begin position="419"/>
        <end position="517"/>
    </location>
</feature>
<dbReference type="AlphaFoldDB" id="A0A7R9A176"/>
<feature type="region of interest" description="Disordered" evidence="1">
    <location>
        <begin position="334"/>
        <end position="353"/>
    </location>
</feature>
<feature type="signal peptide" evidence="3">
    <location>
        <begin position="1"/>
        <end position="22"/>
    </location>
</feature>
<feature type="compositionally biased region" description="Basic and acidic residues" evidence="1">
    <location>
        <begin position="419"/>
        <end position="430"/>
    </location>
</feature>
<keyword evidence="2" id="KW-0812">Transmembrane</keyword>
<feature type="transmembrane region" description="Helical" evidence="2">
    <location>
        <begin position="830"/>
        <end position="852"/>
    </location>
</feature>
<feature type="compositionally biased region" description="Low complexity" evidence="1">
    <location>
        <begin position="284"/>
        <end position="304"/>
    </location>
</feature>
<feature type="compositionally biased region" description="Low complexity" evidence="1">
    <location>
        <begin position="475"/>
        <end position="488"/>
    </location>
</feature>
<feature type="compositionally biased region" description="Low complexity" evidence="1">
    <location>
        <begin position="562"/>
        <end position="580"/>
    </location>
</feature>
<keyword evidence="2" id="KW-1133">Transmembrane helix</keyword>
<evidence type="ECO:0000256" key="1">
    <source>
        <dbReference type="SAM" id="MobiDB-lite"/>
    </source>
</evidence>
<organism evidence="4">
    <name type="scientific">Darwinula stevensoni</name>
    <dbReference type="NCBI Taxonomy" id="69355"/>
    <lineage>
        <taxon>Eukaryota</taxon>
        <taxon>Metazoa</taxon>
        <taxon>Ecdysozoa</taxon>
        <taxon>Arthropoda</taxon>
        <taxon>Crustacea</taxon>
        <taxon>Oligostraca</taxon>
        <taxon>Ostracoda</taxon>
        <taxon>Podocopa</taxon>
        <taxon>Podocopida</taxon>
        <taxon>Darwinulocopina</taxon>
        <taxon>Darwinuloidea</taxon>
        <taxon>Darwinulidae</taxon>
        <taxon>Darwinula</taxon>
    </lineage>
</organism>
<feature type="compositionally biased region" description="Basic and acidic residues" evidence="1">
    <location>
        <begin position="107"/>
        <end position="132"/>
    </location>
</feature>
<dbReference type="Proteomes" id="UP000677054">
    <property type="component" value="Unassembled WGS sequence"/>
</dbReference>
<protein>
    <submittedName>
        <fullName evidence="4">Uncharacterized protein</fullName>
    </submittedName>
</protein>
<feature type="compositionally biased region" description="Low complexity" evidence="1">
    <location>
        <begin position="344"/>
        <end position="353"/>
    </location>
</feature>
<keyword evidence="3" id="KW-0732">Signal</keyword>
<evidence type="ECO:0000313" key="5">
    <source>
        <dbReference type="Proteomes" id="UP000677054"/>
    </source>
</evidence>
<evidence type="ECO:0000256" key="2">
    <source>
        <dbReference type="SAM" id="Phobius"/>
    </source>
</evidence>
<keyword evidence="5" id="KW-1185">Reference proteome</keyword>
<feature type="compositionally biased region" description="Basic and acidic residues" evidence="1">
    <location>
        <begin position="603"/>
        <end position="623"/>
    </location>
</feature>
<feature type="chain" id="PRO_5036209600" evidence="3">
    <location>
        <begin position="23"/>
        <end position="917"/>
    </location>
</feature>
<gene>
    <name evidence="4" type="ORF">DSTB1V02_LOCUS3788</name>
</gene>
<accession>A0A7R9A176</accession>
<feature type="compositionally biased region" description="Polar residues" evidence="1">
    <location>
        <begin position="270"/>
        <end position="279"/>
    </location>
</feature>
<dbReference type="EMBL" id="LR900035">
    <property type="protein sequence ID" value="CAD7243881.1"/>
    <property type="molecule type" value="Genomic_DNA"/>
</dbReference>
<feature type="compositionally biased region" description="Basic and acidic residues" evidence="1">
    <location>
        <begin position="493"/>
        <end position="517"/>
    </location>
</feature>
<keyword evidence="2" id="KW-0472">Membrane</keyword>
<reference evidence="4" key="1">
    <citation type="submission" date="2020-11" db="EMBL/GenBank/DDBJ databases">
        <authorList>
            <person name="Tran Van P."/>
        </authorList>
    </citation>
    <scope>NUCLEOTIDE SEQUENCE</scope>
</reference>
<evidence type="ECO:0000256" key="3">
    <source>
        <dbReference type="SAM" id="SignalP"/>
    </source>
</evidence>
<name>A0A7R9A176_9CRUS</name>
<feature type="region of interest" description="Disordered" evidence="1">
    <location>
        <begin position="544"/>
        <end position="627"/>
    </location>
</feature>
<evidence type="ECO:0000313" key="4">
    <source>
        <dbReference type="EMBL" id="CAD7243881.1"/>
    </source>
</evidence>
<sequence>MRGAVVLLPLLFLCVLVPGGWPLDSIDRVLATRLAQYRAPQDFRALLDDPDSRLLSEFLWGDEKENPRQVFFFHPFSFTGHLTQYGHFSEMHSHASAGDPWNPWNTRDGEKTFSDDDARDSESMGLPEVERQRRPRARHHVPGGPGSPRGSSMAQSPRPPRLLGFLSMPYMQKVEKSRHQLAHIGPNQWAPRATQASPRPTQAKDSYFEDFLETTDIGKEEGDSEEELLEEFLQGDDTQSKSAAGTIWSDDTSFSEIPDPVPPHRVKSQPMESQMTTQAMWDETTTPTPAPTSASTSSIPLPSSEIQPIREVEKKFLQSVANRATFNIPRLEDLFQSNSQEDPSTSTSSSSSMMTTTVLPFTASTNPILISNSAHNAHPPSLWRERNAQRLTIGEILQNAHAKTPEEIHALVARYTNMDGRDLDDDRSQGIDDASIPTTDDGPETSKTLATSETPHPPQKPTVAIASTPSPPPTTTTKTTTTTTTSTTAFPQKAREISSESPRVLEHKERHFNKVDRERHSIGELLRKANAQTPEEIRRIVEEYTQNHPKDEDEPSEQAIRTSSATSSATSSTTSSTTSTEQSDQQQENEKSYIGLVWPSSKDQGRRKIEKPIQTHNSRHEPTQESSLDFTKFFSQLTFKEVPQNLLPSTTIPTTTTNLMTQQQALVIQDQMPPDIVKHMIFGQAQDFAIQDSISTNRAILTEPSPTPSPESPKIVMSSPMTKQPVMTYKTYKPLHEQYVPNNRGLITSRMFTSTTRAPVDSATFGSFDELLTFLSPDVINDDSELNSHVLDPLAAVIITGEGDQDQLLEVEDPLDSTVETSGEGATQSAIMVSSVIGGVAMVFFVFLFLACKWRQRMQTRRNRLQASEVVLPYSIVAMRTRRENPISHRSGLWTLLRKGLSHQNSFRTVSAVSDMS</sequence>
<feature type="region of interest" description="Disordered" evidence="1">
    <location>
        <begin position="96"/>
        <end position="163"/>
    </location>
</feature>
<feature type="compositionally biased region" description="Polar residues" evidence="1">
    <location>
        <begin position="445"/>
        <end position="454"/>
    </location>
</feature>
<dbReference type="EMBL" id="CAJPEV010000518">
    <property type="protein sequence ID" value="CAG0886056.1"/>
    <property type="molecule type" value="Genomic_DNA"/>
</dbReference>
<proteinExistence type="predicted"/>